<evidence type="ECO:0000313" key="1">
    <source>
        <dbReference type="EMBL" id="RDU35659.1"/>
    </source>
</evidence>
<dbReference type="AlphaFoldDB" id="A0A3D8GN49"/>
<dbReference type="RefSeq" id="WP_115453037.1">
    <property type="nucleotide sequence ID" value="NZ_QNQT01000008.1"/>
</dbReference>
<gene>
    <name evidence="1" type="ORF">DRW41_16050</name>
</gene>
<name>A0A3D8GN49_9BACI</name>
<comment type="caution">
    <text evidence="1">The sequence shown here is derived from an EMBL/GenBank/DDBJ whole genome shotgun (WGS) entry which is preliminary data.</text>
</comment>
<dbReference type="Proteomes" id="UP000257144">
    <property type="component" value="Unassembled WGS sequence"/>
</dbReference>
<accession>A0A3D8GN49</accession>
<keyword evidence="2" id="KW-1185">Reference proteome</keyword>
<sequence length="91" mass="10824">MLLIRHSIGSRLFYQTDEYEIHSVQDKWVISFKISEEESKEIIKFKDELNLFDVGKNQKTWYYTSNANVEFNEKNSTMTIIADHKSVYPVN</sequence>
<protein>
    <submittedName>
        <fullName evidence="1">Uncharacterized protein</fullName>
    </submittedName>
</protein>
<reference evidence="1 2" key="1">
    <citation type="submission" date="2018-07" db="EMBL/GenBank/DDBJ databases">
        <title>Bacillus sp. YLB-04 draft genome sequence.</title>
        <authorList>
            <person name="Yu L."/>
            <person name="Tang X."/>
        </authorList>
    </citation>
    <scope>NUCLEOTIDE SEQUENCE [LARGE SCALE GENOMIC DNA]</scope>
    <source>
        <strain evidence="1 2">YLB-04</strain>
    </source>
</reference>
<dbReference type="OrthoDB" id="2878419at2"/>
<dbReference type="EMBL" id="QNQT01000008">
    <property type="protein sequence ID" value="RDU35659.1"/>
    <property type="molecule type" value="Genomic_DNA"/>
</dbReference>
<evidence type="ECO:0000313" key="2">
    <source>
        <dbReference type="Proteomes" id="UP000257144"/>
    </source>
</evidence>
<organism evidence="1 2">
    <name type="scientific">Neobacillus piezotolerans</name>
    <dbReference type="NCBI Taxonomy" id="2259171"/>
    <lineage>
        <taxon>Bacteria</taxon>
        <taxon>Bacillati</taxon>
        <taxon>Bacillota</taxon>
        <taxon>Bacilli</taxon>
        <taxon>Bacillales</taxon>
        <taxon>Bacillaceae</taxon>
        <taxon>Neobacillus</taxon>
    </lineage>
</organism>
<proteinExistence type="predicted"/>